<dbReference type="EMBL" id="JBHSNG010000008">
    <property type="protein sequence ID" value="MFC5581334.1"/>
    <property type="molecule type" value="Genomic_DNA"/>
</dbReference>
<gene>
    <name evidence="1" type="ORF">ACFPPB_09455</name>
</gene>
<dbReference type="CDD" id="cd00293">
    <property type="entry name" value="USP-like"/>
    <property type="match status" value="1"/>
</dbReference>
<dbReference type="Proteomes" id="UP001596111">
    <property type="component" value="Unassembled WGS sequence"/>
</dbReference>
<name>A0ABW0SXG8_9GAMM</name>
<dbReference type="RefSeq" id="WP_377326517.1">
    <property type="nucleotide sequence ID" value="NZ_JBHSNG010000008.1"/>
</dbReference>
<sequence>MLEFTVNIDTREIDSTLIRFAFGLARQHDAHLTGLQIVALDTTSLVLPDALIALDEEEHDANGRRDWWRELCRGHGVDGSWEVVRGHWQSVIARQASLSDLMIGRLSANDTLPLWGLNPLSRSLFEGGIPMLLVPEAWASHPGVQKVAIAWNGSVEAARAVKTALPLLRQAEKVTVLDGEDISDAGRHRPSLPLREWLERQHLPVQWQSIDAAQGDGRAIHEQAKAMGADLLVMGARGVRLVVASEIS</sequence>
<dbReference type="Gene3D" id="3.40.50.12370">
    <property type="match status" value="1"/>
</dbReference>
<evidence type="ECO:0000313" key="1">
    <source>
        <dbReference type="EMBL" id="MFC5581334.1"/>
    </source>
</evidence>
<reference evidence="2" key="1">
    <citation type="journal article" date="2019" name="Int. J. Syst. Evol. Microbiol.">
        <title>The Global Catalogue of Microorganisms (GCM) 10K type strain sequencing project: providing services to taxonomists for standard genome sequencing and annotation.</title>
        <authorList>
            <consortium name="The Broad Institute Genomics Platform"/>
            <consortium name="The Broad Institute Genome Sequencing Center for Infectious Disease"/>
            <person name="Wu L."/>
            <person name="Ma J."/>
        </authorList>
    </citation>
    <scope>NUCLEOTIDE SEQUENCE [LARGE SCALE GENOMIC DNA]</scope>
    <source>
        <strain evidence="2">CGMCC 1.13587</strain>
    </source>
</reference>
<keyword evidence="2" id="KW-1185">Reference proteome</keyword>
<organism evidence="1 2">
    <name type="scientific">Rhodanobacter terrae</name>
    <dbReference type="NCBI Taxonomy" id="418647"/>
    <lineage>
        <taxon>Bacteria</taxon>
        <taxon>Pseudomonadati</taxon>
        <taxon>Pseudomonadota</taxon>
        <taxon>Gammaproteobacteria</taxon>
        <taxon>Lysobacterales</taxon>
        <taxon>Rhodanobacteraceae</taxon>
        <taxon>Rhodanobacter</taxon>
    </lineage>
</organism>
<protein>
    <recommendedName>
        <fullName evidence="3">Universal stress protein family protein</fullName>
    </recommendedName>
</protein>
<comment type="caution">
    <text evidence="1">The sequence shown here is derived from an EMBL/GenBank/DDBJ whole genome shotgun (WGS) entry which is preliminary data.</text>
</comment>
<accession>A0ABW0SXG8</accession>
<evidence type="ECO:0000313" key="2">
    <source>
        <dbReference type="Proteomes" id="UP001596111"/>
    </source>
</evidence>
<evidence type="ECO:0008006" key="3">
    <source>
        <dbReference type="Google" id="ProtNLM"/>
    </source>
</evidence>
<proteinExistence type="predicted"/>
<dbReference type="SUPFAM" id="SSF52402">
    <property type="entry name" value="Adenine nucleotide alpha hydrolases-like"/>
    <property type="match status" value="2"/>
</dbReference>